<evidence type="ECO:0000256" key="1">
    <source>
        <dbReference type="SAM" id="MobiDB-lite"/>
    </source>
</evidence>
<feature type="region of interest" description="Disordered" evidence="1">
    <location>
        <begin position="715"/>
        <end position="739"/>
    </location>
</feature>
<reference evidence="3" key="1">
    <citation type="journal article" date="2023" name="Mol. Phylogenet. Evol.">
        <title>Genome-scale phylogeny and comparative genomics of the fungal order Sordariales.</title>
        <authorList>
            <person name="Hensen N."/>
            <person name="Bonometti L."/>
            <person name="Westerberg I."/>
            <person name="Brannstrom I.O."/>
            <person name="Guillou S."/>
            <person name="Cros-Aarteil S."/>
            <person name="Calhoun S."/>
            <person name="Haridas S."/>
            <person name="Kuo A."/>
            <person name="Mondo S."/>
            <person name="Pangilinan J."/>
            <person name="Riley R."/>
            <person name="LaButti K."/>
            <person name="Andreopoulos B."/>
            <person name="Lipzen A."/>
            <person name="Chen C."/>
            <person name="Yan M."/>
            <person name="Daum C."/>
            <person name="Ng V."/>
            <person name="Clum A."/>
            <person name="Steindorff A."/>
            <person name="Ohm R.A."/>
            <person name="Martin F."/>
            <person name="Silar P."/>
            <person name="Natvig D.O."/>
            <person name="Lalanne C."/>
            <person name="Gautier V."/>
            <person name="Ament-Velasquez S.L."/>
            <person name="Kruys A."/>
            <person name="Hutchinson M.I."/>
            <person name="Powell A.J."/>
            <person name="Barry K."/>
            <person name="Miller A.N."/>
            <person name="Grigoriev I.V."/>
            <person name="Debuchy R."/>
            <person name="Gladieux P."/>
            <person name="Hiltunen Thoren M."/>
            <person name="Johannesson H."/>
        </authorList>
    </citation>
    <scope>NUCLEOTIDE SEQUENCE</scope>
    <source>
        <strain evidence="3">CBS 123565</strain>
    </source>
</reference>
<evidence type="ECO:0000313" key="3">
    <source>
        <dbReference type="EMBL" id="KAK4130583.1"/>
    </source>
</evidence>
<reference evidence="3" key="2">
    <citation type="submission" date="2023-05" db="EMBL/GenBank/DDBJ databases">
        <authorList>
            <consortium name="Lawrence Berkeley National Laboratory"/>
            <person name="Steindorff A."/>
            <person name="Hensen N."/>
            <person name="Bonometti L."/>
            <person name="Westerberg I."/>
            <person name="Brannstrom I.O."/>
            <person name="Guillou S."/>
            <person name="Cros-Aarteil S."/>
            <person name="Calhoun S."/>
            <person name="Haridas S."/>
            <person name="Kuo A."/>
            <person name="Mondo S."/>
            <person name="Pangilinan J."/>
            <person name="Riley R."/>
            <person name="Labutti K."/>
            <person name="Andreopoulos B."/>
            <person name="Lipzen A."/>
            <person name="Chen C."/>
            <person name="Yanf M."/>
            <person name="Daum C."/>
            <person name="Ng V."/>
            <person name="Clum A."/>
            <person name="Ohm R."/>
            <person name="Martin F."/>
            <person name="Silar P."/>
            <person name="Natvig D."/>
            <person name="Lalanne C."/>
            <person name="Gautier V."/>
            <person name="Ament-Velasquez S.L."/>
            <person name="Kruys A."/>
            <person name="Hutchinson M.I."/>
            <person name="Powell A.J."/>
            <person name="Barry K."/>
            <person name="Miller A.N."/>
            <person name="Grigoriev I.V."/>
            <person name="Debuchy R."/>
            <person name="Gladieux P."/>
            <person name="Thoren M.H."/>
            <person name="Johannesson H."/>
        </authorList>
    </citation>
    <scope>NUCLEOTIDE SEQUENCE</scope>
    <source>
        <strain evidence="3">CBS 123565</strain>
    </source>
</reference>
<protein>
    <recommendedName>
        <fullName evidence="2">Protein kinase domain-containing protein</fullName>
    </recommendedName>
</protein>
<feature type="compositionally biased region" description="Low complexity" evidence="1">
    <location>
        <begin position="478"/>
        <end position="487"/>
    </location>
</feature>
<dbReference type="PROSITE" id="PS50011">
    <property type="entry name" value="PROTEIN_KINASE_DOM"/>
    <property type="match status" value="1"/>
</dbReference>
<feature type="region of interest" description="Disordered" evidence="1">
    <location>
        <begin position="440"/>
        <end position="503"/>
    </location>
</feature>
<proteinExistence type="predicted"/>
<dbReference type="Proteomes" id="UP001304895">
    <property type="component" value="Unassembled WGS sequence"/>
</dbReference>
<evidence type="ECO:0000313" key="4">
    <source>
        <dbReference type="Proteomes" id="UP001304895"/>
    </source>
</evidence>
<dbReference type="EMBL" id="MU853434">
    <property type="protein sequence ID" value="KAK4130583.1"/>
    <property type="molecule type" value="Genomic_DNA"/>
</dbReference>
<comment type="caution">
    <text evidence="3">The sequence shown here is derived from an EMBL/GenBank/DDBJ whole genome shotgun (WGS) entry which is preliminary data.</text>
</comment>
<dbReference type="PANTHER" id="PTHR37171:SF1">
    <property type="entry name" value="SERINE_THREONINE-PROTEIN KINASE YRZF-RELATED"/>
    <property type="match status" value="1"/>
</dbReference>
<feature type="region of interest" description="Disordered" evidence="1">
    <location>
        <begin position="192"/>
        <end position="242"/>
    </location>
</feature>
<feature type="compositionally biased region" description="Low complexity" evidence="1">
    <location>
        <begin position="200"/>
        <end position="223"/>
    </location>
</feature>
<dbReference type="PANTHER" id="PTHR37171">
    <property type="entry name" value="SERINE/THREONINE-PROTEIN KINASE YRZF-RELATED"/>
    <property type="match status" value="1"/>
</dbReference>
<dbReference type="InterPro" id="IPR052396">
    <property type="entry name" value="Meiotic_Drive_Suppr_Kinase"/>
</dbReference>
<dbReference type="GO" id="GO:0004672">
    <property type="term" value="F:protein kinase activity"/>
    <property type="evidence" value="ECO:0007669"/>
    <property type="project" value="InterPro"/>
</dbReference>
<feature type="domain" description="Protein kinase" evidence="2">
    <location>
        <begin position="562"/>
        <end position="793"/>
    </location>
</feature>
<dbReference type="AlphaFoldDB" id="A0AAN6ZAG0"/>
<evidence type="ECO:0000259" key="2">
    <source>
        <dbReference type="PROSITE" id="PS50011"/>
    </source>
</evidence>
<name>A0AAN6ZAG0_9PEZI</name>
<organism evidence="3 4">
    <name type="scientific">Trichocladium antarcticum</name>
    <dbReference type="NCBI Taxonomy" id="1450529"/>
    <lineage>
        <taxon>Eukaryota</taxon>
        <taxon>Fungi</taxon>
        <taxon>Dikarya</taxon>
        <taxon>Ascomycota</taxon>
        <taxon>Pezizomycotina</taxon>
        <taxon>Sordariomycetes</taxon>
        <taxon>Sordariomycetidae</taxon>
        <taxon>Sordariales</taxon>
        <taxon>Chaetomiaceae</taxon>
        <taxon>Trichocladium</taxon>
    </lineage>
</organism>
<dbReference type="Gene3D" id="1.10.510.10">
    <property type="entry name" value="Transferase(Phosphotransferase) domain 1"/>
    <property type="match status" value="1"/>
</dbReference>
<feature type="region of interest" description="Disordered" evidence="1">
    <location>
        <begin position="1"/>
        <end position="48"/>
    </location>
</feature>
<accession>A0AAN6ZAG0</accession>
<gene>
    <name evidence="3" type="ORF">BT67DRAFT_445516</name>
</gene>
<dbReference type="InterPro" id="IPR000719">
    <property type="entry name" value="Prot_kinase_dom"/>
</dbReference>
<keyword evidence="4" id="KW-1185">Reference proteome</keyword>
<dbReference type="InterPro" id="IPR011009">
    <property type="entry name" value="Kinase-like_dom_sf"/>
</dbReference>
<dbReference type="GO" id="GO:0005524">
    <property type="term" value="F:ATP binding"/>
    <property type="evidence" value="ECO:0007669"/>
    <property type="project" value="InterPro"/>
</dbReference>
<sequence>MEDEIARLRQALQDERRLREEEQRRREEEQRRREEAESRASEEQRRREEAEKIAEPLKLEPYLEACHALNLAIKVVTDRSLTTQGDTTNPAGRVYPQRILPWDDFPARQEDIWNRLLDPSFASRHTFPSQHQLDYVRSLITPISSEHGLRYYERDTVENAVQKLVDAVYENPVLRASVGLRGTVTFESHTNLGTIDSSFSKPSESAPPSGASAGEAALAPPAADRNRRHIAKGKGKSKGKGNRADQFCIYRTSDGANVPATAIEYKAPHKLSQDELVTGLDSEIQPKRDVINKEGDDFALAAKTLATAVVTQLFSYMIGKGIQYGYVCTGQAFVFLHIPDDPTMVYYYVCVPNQDVLDDDENRLHRTAVAQVFAFIVQALRASPPPLSWHDAIAGLDIWAVEYDDVLSRIPPSVRRDKRRVSPYKPQRWHGFTRSPIRTRSHCAQIDTQVRPRDDDDEEDAPPSPSADRLNRTGRKAATSGTSSGNRRGQGGRGADRQGGAMRQRIQDQPYCTHKCLLGVVSGGPLDQACPNAGKHGSRHIRQEDFLQSLRAQLAKDRGADADSTPLYLAGSVGSLFKLRLSAHGYTLVAKGVETRHLGRLSHEKDVYDQLQHLQGNHVPVCLGLIRLVLPHYCNGGQFEHFLLLSWAGQPLSRCIDGLDKTRAVYLATKAYAELHRLQVLHVDPEPRNILYDAISGSLMVVDFERAELRDRQPLGLISPNGQGRKRKRGFTVQKQGKEGDDFTEELQSVVKGVSMRFDDDVPSGLRQSGSSRDQYARGSSLMRFAKLPRHAV</sequence>
<feature type="compositionally biased region" description="Basic residues" evidence="1">
    <location>
        <begin position="226"/>
        <end position="241"/>
    </location>
</feature>
<dbReference type="SUPFAM" id="SSF56112">
    <property type="entry name" value="Protein kinase-like (PK-like)"/>
    <property type="match status" value="1"/>
</dbReference>